<gene>
    <name evidence="2" type="ORF">M2283_010150</name>
</gene>
<reference evidence="2 3" key="1">
    <citation type="submission" date="2023-04" db="EMBL/GenBank/DDBJ databases">
        <title>Forest soil microbial communities from Buena Vista Peninsula, Colon Province, Panama.</title>
        <authorList>
            <person name="Bouskill N."/>
        </authorList>
    </citation>
    <scope>NUCLEOTIDE SEQUENCE [LARGE SCALE GENOMIC DNA]</scope>
    <source>
        <strain evidence="2 3">GGS1</strain>
    </source>
</reference>
<feature type="transmembrane region" description="Helical" evidence="1">
    <location>
        <begin position="299"/>
        <end position="319"/>
    </location>
</feature>
<accession>A0ABT6M2P5</accession>
<dbReference type="EMBL" id="JARXVH010000044">
    <property type="protein sequence ID" value="MDH6222798.1"/>
    <property type="molecule type" value="Genomic_DNA"/>
</dbReference>
<evidence type="ECO:0000313" key="3">
    <source>
        <dbReference type="Proteomes" id="UP001160499"/>
    </source>
</evidence>
<feature type="transmembrane region" description="Helical" evidence="1">
    <location>
        <begin position="417"/>
        <end position="438"/>
    </location>
</feature>
<keyword evidence="3" id="KW-1185">Reference proteome</keyword>
<evidence type="ECO:0008006" key="4">
    <source>
        <dbReference type="Google" id="ProtNLM"/>
    </source>
</evidence>
<feature type="transmembrane region" description="Helical" evidence="1">
    <location>
        <begin position="219"/>
        <end position="239"/>
    </location>
</feature>
<keyword evidence="1" id="KW-0812">Transmembrane</keyword>
<proteinExistence type="predicted"/>
<dbReference type="RefSeq" id="WP_280883385.1">
    <property type="nucleotide sequence ID" value="NZ_JARXVH010000044.1"/>
</dbReference>
<dbReference type="Proteomes" id="UP001160499">
    <property type="component" value="Unassembled WGS sequence"/>
</dbReference>
<sequence length="543" mass="58036">MASTFVAPFRSRRAVVPPGGDGSSSGEVPAKSGNFTHRAAVVVHVPSGMQESIARELWERCGLLFSRIDDDGQDDAIVWYRVEVRLLGSRWGALNEAERRVTAALAGRVTAHIGDAALLEPEGAPMAASTWHVHRKIDWGSGRWRTRAACLWMQMGAADVDRRVRLDGAGTREAAVAALRQRPDLGGVTFDDELHEVRPAIASAHAVRPQDPAPWPTRAWGLPSVAVGAALMLFGWILAGLDLRWQVALVPLLPAAAWWVGPWLADPERHSRMITWLCGLAMVASAGLTGFMIRLISTVLGNVGGLWSAALILCGLLVLRGCRYALRQSWISSNGAALLSVAVLPLPWVLPWMGRLAQGVYLTVCLGVPLGAANIDPLWMYLAGVKLAGLCLAALLCGLAGIGWARHFYWVVGSRMYCIAVLGTLTAMMTGMALVAGLSAATAAADRTAAQAAAGQDPSPFFGISSRLVCVRPLDAANTAVQPGPLPTGHPVVAFDVTGDETWLWDPRRENGTADLAKRALRVRTDQIVTRPAGRGVRTCPLL</sequence>
<organism evidence="2 3">
    <name type="scientific">Streptomyces pseudovenezuelae</name>
    <dbReference type="NCBI Taxonomy" id="67350"/>
    <lineage>
        <taxon>Bacteria</taxon>
        <taxon>Bacillati</taxon>
        <taxon>Actinomycetota</taxon>
        <taxon>Actinomycetes</taxon>
        <taxon>Kitasatosporales</taxon>
        <taxon>Streptomycetaceae</taxon>
        <taxon>Streptomyces</taxon>
        <taxon>Streptomyces aurantiacus group</taxon>
    </lineage>
</organism>
<evidence type="ECO:0000256" key="1">
    <source>
        <dbReference type="SAM" id="Phobius"/>
    </source>
</evidence>
<comment type="caution">
    <text evidence="2">The sequence shown here is derived from an EMBL/GenBank/DDBJ whole genome shotgun (WGS) entry which is preliminary data.</text>
</comment>
<keyword evidence="1" id="KW-0472">Membrane</keyword>
<keyword evidence="1" id="KW-1133">Transmembrane helix</keyword>
<protein>
    <recommendedName>
        <fullName evidence="4">Type VII secretion integral membrane protein EccD</fullName>
    </recommendedName>
</protein>
<feature type="transmembrane region" description="Helical" evidence="1">
    <location>
        <begin position="331"/>
        <end position="350"/>
    </location>
</feature>
<name>A0ABT6M2P5_9ACTN</name>
<evidence type="ECO:0000313" key="2">
    <source>
        <dbReference type="EMBL" id="MDH6222798.1"/>
    </source>
</evidence>
<feature type="transmembrane region" description="Helical" evidence="1">
    <location>
        <begin position="274"/>
        <end position="293"/>
    </location>
</feature>
<feature type="transmembrane region" description="Helical" evidence="1">
    <location>
        <begin position="387"/>
        <end position="405"/>
    </location>
</feature>
<feature type="transmembrane region" description="Helical" evidence="1">
    <location>
        <begin position="356"/>
        <end position="375"/>
    </location>
</feature>